<protein>
    <recommendedName>
        <fullName evidence="10">CHCH domain-containing protein</fullName>
    </recommendedName>
</protein>
<sequence>MLNMAYCKQIGKDRIIISTPEELSQKSKIKLPEPKPEDRESGLILPNGEINWNCPCIGGMASGPCAWQFREAFSCFRQSESENRGMECVEKFAVLQDCMSNYPNLYPKREDDSEEDLNAAIGVNKSDLENAS</sequence>
<dbReference type="HOGENOM" id="CLU_127296_1_0_1"/>
<feature type="domain" description="CHCH" evidence="10">
    <location>
        <begin position="65"/>
        <end position="101"/>
    </location>
</feature>
<feature type="compositionally biased region" description="Basic and acidic residues" evidence="9">
    <location>
        <begin position="30"/>
        <end position="41"/>
    </location>
</feature>
<dbReference type="PANTHER" id="PTHR21622:SF0">
    <property type="entry name" value="COILED-COIL-HELIX-COILED-COIL-HELIX DOMAIN CONTAINING 4"/>
    <property type="match status" value="1"/>
</dbReference>
<evidence type="ECO:0000256" key="5">
    <source>
        <dbReference type="ARBA" id="ARBA00023010"/>
    </source>
</evidence>
<proteinExistence type="predicted"/>
<keyword evidence="6" id="KW-0496">Mitochondrion</keyword>
<dbReference type="PROSITE" id="PS51808">
    <property type="entry name" value="CHCH"/>
    <property type="match status" value="1"/>
</dbReference>
<dbReference type="Proteomes" id="UP000015104">
    <property type="component" value="Unassembled WGS sequence"/>
</dbReference>
<evidence type="ECO:0000256" key="4">
    <source>
        <dbReference type="ARBA" id="ARBA00023002"/>
    </source>
</evidence>
<dbReference type="AlphaFoldDB" id="T1L0F1"/>
<dbReference type="eggNOG" id="KOG4149">
    <property type="taxonomic scope" value="Eukaryota"/>
</dbReference>
<dbReference type="InterPro" id="IPR039289">
    <property type="entry name" value="CHCHD4"/>
</dbReference>
<evidence type="ECO:0000256" key="3">
    <source>
        <dbReference type="ARBA" id="ARBA00022927"/>
    </source>
</evidence>
<keyword evidence="2" id="KW-0813">Transport</keyword>
<feature type="region of interest" description="Disordered" evidence="9">
    <location>
        <begin position="106"/>
        <end position="132"/>
    </location>
</feature>
<dbReference type="Gene3D" id="1.10.287.2900">
    <property type="match status" value="1"/>
</dbReference>
<keyword evidence="5" id="KW-0811">Translocation</keyword>
<feature type="region of interest" description="Disordered" evidence="9">
    <location>
        <begin position="23"/>
        <end position="42"/>
    </location>
</feature>
<dbReference type="EMBL" id="CAEY01000863">
    <property type="status" value="NOT_ANNOTATED_CDS"/>
    <property type="molecule type" value="Genomic_DNA"/>
</dbReference>
<organism evidence="11 12">
    <name type="scientific">Tetranychus urticae</name>
    <name type="common">Two-spotted spider mite</name>
    <dbReference type="NCBI Taxonomy" id="32264"/>
    <lineage>
        <taxon>Eukaryota</taxon>
        <taxon>Metazoa</taxon>
        <taxon>Ecdysozoa</taxon>
        <taxon>Arthropoda</taxon>
        <taxon>Chelicerata</taxon>
        <taxon>Arachnida</taxon>
        <taxon>Acari</taxon>
        <taxon>Acariformes</taxon>
        <taxon>Trombidiformes</taxon>
        <taxon>Prostigmata</taxon>
        <taxon>Eleutherengona</taxon>
        <taxon>Raphignathae</taxon>
        <taxon>Tetranychoidea</taxon>
        <taxon>Tetranychidae</taxon>
        <taxon>Tetranychus</taxon>
    </lineage>
</organism>
<evidence type="ECO:0000256" key="1">
    <source>
        <dbReference type="ARBA" id="ARBA00004173"/>
    </source>
</evidence>
<evidence type="ECO:0000256" key="8">
    <source>
        <dbReference type="ARBA" id="ARBA00023284"/>
    </source>
</evidence>
<name>T1L0F1_TETUR</name>
<accession>T1L0F1</accession>
<reference evidence="11" key="2">
    <citation type="submission" date="2015-06" db="UniProtKB">
        <authorList>
            <consortium name="EnsemblMetazoa"/>
        </authorList>
    </citation>
    <scope>IDENTIFICATION</scope>
</reference>
<reference evidence="12" key="1">
    <citation type="submission" date="2011-08" db="EMBL/GenBank/DDBJ databases">
        <authorList>
            <person name="Rombauts S."/>
        </authorList>
    </citation>
    <scope>NUCLEOTIDE SEQUENCE</scope>
    <source>
        <strain evidence="12">London</strain>
    </source>
</reference>
<keyword evidence="4" id="KW-0560">Oxidoreductase</keyword>
<keyword evidence="12" id="KW-1185">Reference proteome</keyword>
<evidence type="ECO:0000259" key="10">
    <source>
        <dbReference type="Pfam" id="PF06747"/>
    </source>
</evidence>
<dbReference type="GO" id="GO:0015035">
    <property type="term" value="F:protein-disulfide reductase activity"/>
    <property type="evidence" value="ECO:0007669"/>
    <property type="project" value="InterPro"/>
</dbReference>
<dbReference type="STRING" id="32264.T1L0F1"/>
<dbReference type="GO" id="GO:0045041">
    <property type="term" value="P:protein import into mitochondrial intermembrane space"/>
    <property type="evidence" value="ECO:0007669"/>
    <property type="project" value="InterPro"/>
</dbReference>
<keyword evidence="7" id="KW-1015">Disulfide bond</keyword>
<keyword evidence="3" id="KW-0653">Protein transport</keyword>
<evidence type="ECO:0000313" key="12">
    <source>
        <dbReference type="Proteomes" id="UP000015104"/>
    </source>
</evidence>
<evidence type="ECO:0000313" key="11">
    <source>
        <dbReference type="EnsemblMetazoa" id="tetur30g00420.1"/>
    </source>
</evidence>
<dbReference type="PANTHER" id="PTHR21622">
    <property type="entry name" value="COILED-COIL-HELIX-COILED-COIL-HELIX DOMAIN CONTAINING 4"/>
    <property type="match status" value="1"/>
</dbReference>
<dbReference type="InterPro" id="IPR010625">
    <property type="entry name" value="CHCH"/>
</dbReference>
<evidence type="ECO:0000256" key="7">
    <source>
        <dbReference type="ARBA" id="ARBA00023157"/>
    </source>
</evidence>
<comment type="subcellular location">
    <subcellularLocation>
        <location evidence="1">Mitochondrion</location>
    </subcellularLocation>
</comment>
<evidence type="ECO:0000256" key="6">
    <source>
        <dbReference type="ARBA" id="ARBA00023128"/>
    </source>
</evidence>
<dbReference type="Pfam" id="PF06747">
    <property type="entry name" value="CHCH"/>
    <property type="match status" value="1"/>
</dbReference>
<evidence type="ECO:0000256" key="9">
    <source>
        <dbReference type="SAM" id="MobiDB-lite"/>
    </source>
</evidence>
<dbReference type="GO" id="GO:0005758">
    <property type="term" value="C:mitochondrial intermembrane space"/>
    <property type="evidence" value="ECO:0007669"/>
    <property type="project" value="TreeGrafter"/>
</dbReference>
<evidence type="ECO:0000256" key="2">
    <source>
        <dbReference type="ARBA" id="ARBA00022448"/>
    </source>
</evidence>
<dbReference type="EnsemblMetazoa" id="tetur30g00420.1">
    <property type="protein sequence ID" value="tetur30g00420.1"/>
    <property type="gene ID" value="tetur30g00420"/>
</dbReference>
<keyword evidence="8" id="KW-0676">Redox-active center</keyword>